<evidence type="ECO:0000313" key="2">
    <source>
        <dbReference type="EMBL" id="EGD58963.1"/>
    </source>
</evidence>
<accession>F1Z916</accession>
<dbReference type="Proteomes" id="UP000004728">
    <property type="component" value="Unassembled WGS sequence"/>
</dbReference>
<name>F1Z916_9SPHN</name>
<feature type="region of interest" description="Disordered" evidence="1">
    <location>
        <begin position="1"/>
        <end position="20"/>
    </location>
</feature>
<gene>
    <name evidence="2" type="ORF">Y88_1025</name>
</gene>
<sequence>MQHGMGSFLPRTRPCPQAHKWCHRGGKARIWAPLRRQQRPRPLQGGLAPCRALTPNS</sequence>
<keyword evidence="3" id="KW-1185">Reference proteome</keyword>
<evidence type="ECO:0000313" key="3">
    <source>
        <dbReference type="Proteomes" id="UP000004728"/>
    </source>
</evidence>
<dbReference type="InParanoid" id="F1Z916"/>
<dbReference type="HOGENOM" id="CLU_2992233_0_0_5"/>
<proteinExistence type="predicted"/>
<comment type="caution">
    <text evidence="2">The sequence shown here is derived from an EMBL/GenBank/DDBJ whole genome shotgun (WGS) entry which is preliminary data.</text>
</comment>
<feature type="region of interest" description="Disordered" evidence="1">
    <location>
        <begin position="38"/>
        <end position="57"/>
    </location>
</feature>
<evidence type="ECO:0000256" key="1">
    <source>
        <dbReference type="SAM" id="MobiDB-lite"/>
    </source>
</evidence>
<protein>
    <submittedName>
        <fullName evidence="2">Uncharacterized protein</fullName>
    </submittedName>
</protein>
<dbReference type="EMBL" id="AEWJ01000038">
    <property type="protein sequence ID" value="EGD58963.1"/>
    <property type="molecule type" value="Genomic_DNA"/>
</dbReference>
<reference evidence="2 3" key="1">
    <citation type="journal article" date="2012" name="J. Bacteriol.">
        <title>Draft Genome Sequence of Novosphingobium nitrogenifigens Y88T.</title>
        <authorList>
            <person name="Strabala T.J."/>
            <person name="Macdonald L."/>
            <person name="Liu V."/>
            <person name="Smit A.M."/>
        </authorList>
    </citation>
    <scope>NUCLEOTIDE SEQUENCE [LARGE SCALE GENOMIC DNA]</scope>
    <source>
        <strain evidence="2 3">DSM 19370</strain>
    </source>
</reference>
<dbReference type="AlphaFoldDB" id="F1Z916"/>
<dbReference type="STRING" id="983920.Y88_1025"/>
<organism evidence="2 3">
    <name type="scientific">Novosphingobium nitrogenifigens DSM 19370</name>
    <dbReference type="NCBI Taxonomy" id="983920"/>
    <lineage>
        <taxon>Bacteria</taxon>
        <taxon>Pseudomonadati</taxon>
        <taxon>Pseudomonadota</taxon>
        <taxon>Alphaproteobacteria</taxon>
        <taxon>Sphingomonadales</taxon>
        <taxon>Sphingomonadaceae</taxon>
        <taxon>Novosphingobium</taxon>
    </lineage>
</organism>